<dbReference type="GO" id="GO:0016787">
    <property type="term" value="F:hydrolase activity"/>
    <property type="evidence" value="ECO:0007669"/>
    <property type="project" value="UniProtKB-KW"/>
</dbReference>
<dbReference type="PANTHER" id="PTHR41286">
    <property type="entry name" value="HNH NUCLEASE YAJD-RELATED"/>
    <property type="match status" value="1"/>
</dbReference>
<keyword evidence="2" id="KW-0378">Hydrolase</keyword>
<dbReference type="Gene3D" id="1.10.30.50">
    <property type="match status" value="1"/>
</dbReference>
<evidence type="ECO:0000313" key="6">
    <source>
        <dbReference type="EMBL" id="SUB58974.1"/>
    </source>
</evidence>
<dbReference type="CDD" id="cd00085">
    <property type="entry name" value="HNHc"/>
    <property type="match status" value="1"/>
</dbReference>
<proteinExistence type="inferred from homology"/>
<evidence type="ECO:0000259" key="5">
    <source>
        <dbReference type="SMART" id="SM00507"/>
    </source>
</evidence>
<protein>
    <recommendedName>
        <fullName evidence="4">Putative HNH nuclease YajD</fullName>
    </recommendedName>
</protein>
<dbReference type="Proteomes" id="UP000255417">
    <property type="component" value="Unassembled WGS sequence"/>
</dbReference>
<evidence type="ECO:0000256" key="1">
    <source>
        <dbReference type="ARBA" id="ARBA00022722"/>
    </source>
</evidence>
<dbReference type="GO" id="GO:0005829">
    <property type="term" value="C:cytosol"/>
    <property type="evidence" value="ECO:0007669"/>
    <property type="project" value="TreeGrafter"/>
</dbReference>
<dbReference type="AlphaFoldDB" id="A0A379C9N3"/>
<name>A0A379C9N3_9PAST</name>
<dbReference type="RefSeq" id="WP_115315474.1">
    <property type="nucleotide sequence ID" value="NZ_LWIF01000001.1"/>
</dbReference>
<dbReference type="GO" id="GO:0003676">
    <property type="term" value="F:nucleic acid binding"/>
    <property type="evidence" value="ECO:0007669"/>
    <property type="project" value="InterPro"/>
</dbReference>
<dbReference type="SMART" id="SM00507">
    <property type="entry name" value="HNHc"/>
    <property type="match status" value="1"/>
</dbReference>
<evidence type="ECO:0000256" key="4">
    <source>
        <dbReference type="ARBA" id="ARBA00040194"/>
    </source>
</evidence>
<accession>A0A379C9N3</accession>
<dbReference type="Pfam" id="PF01844">
    <property type="entry name" value="HNH"/>
    <property type="match status" value="1"/>
</dbReference>
<gene>
    <name evidence="6" type="ORF">NCTC12872_00945</name>
</gene>
<comment type="similarity">
    <text evidence="3">Belongs to the HNH nuclease family.</text>
</comment>
<dbReference type="InterPro" id="IPR002711">
    <property type="entry name" value="HNH"/>
</dbReference>
<dbReference type="EMBL" id="UGTA01000001">
    <property type="protein sequence ID" value="SUB58974.1"/>
    <property type="molecule type" value="Genomic_DNA"/>
</dbReference>
<feature type="domain" description="HNH nuclease" evidence="5">
    <location>
        <begin position="53"/>
        <end position="107"/>
    </location>
</feature>
<organism evidence="6 7">
    <name type="scientific">Phocoenobacter uteri</name>
    <dbReference type="NCBI Taxonomy" id="146806"/>
    <lineage>
        <taxon>Bacteria</taxon>
        <taxon>Pseudomonadati</taxon>
        <taxon>Pseudomonadota</taxon>
        <taxon>Gammaproteobacteria</taxon>
        <taxon>Pasteurellales</taxon>
        <taxon>Pasteurellaceae</taxon>
        <taxon>Phocoenobacter</taxon>
    </lineage>
</organism>
<keyword evidence="7" id="KW-1185">Reference proteome</keyword>
<keyword evidence="6" id="KW-0255">Endonuclease</keyword>
<keyword evidence="1" id="KW-0540">Nuclease</keyword>
<sequence length="117" mass="13316">MPARIPKACRKQGCKHITIDPSGYCEQHKSNGWQRYQSGKTSTQRGYGAKWRRIRAIVLDRDKHLCQLCLKQGIYTSATTVDHIIPKAHNGTDNLSNLQSLCNACHKAKTARERLQR</sequence>
<dbReference type="OrthoDB" id="5292295at2"/>
<dbReference type="PANTHER" id="PTHR41286:SF1">
    <property type="entry name" value="HNH NUCLEASE YAJD-RELATED"/>
    <property type="match status" value="1"/>
</dbReference>
<evidence type="ECO:0000256" key="3">
    <source>
        <dbReference type="ARBA" id="ARBA00038412"/>
    </source>
</evidence>
<dbReference type="InterPro" id="IPR003615">
    <property type="entry name" value="HNH_nuc"/>
</dbReference>
<dbReference type="GO" id="GO:0004519">
    <property type="term" value="F:endonuclease activity"/>
    <property type="evidence" value="ECO:0007669"/>
    <property type="project" value="UniProtKB-KW"/>
</dbReference>
<evidence type="ECO:0000256" key="2">
    <source>
        <dbReference type="ARBA" id="ARBA00022801"/>
    </source>
</evidence>
<dbReference type="GO" id="GO:0008270">
    <property type="term" value="F:zinc ion binding"/>
    <property type="evidence" value="ECO:0007669"/>
    <property type="project" value="InterPro"/>
</dbReference>
<reference evidence="6 7" key="1">
    <citation type="submission" date="2018-06" db="EMBL/GenBank/DDBJ databases">
        <authorList>
            <consortium name="Pathogen Informatics"/>
            <person name="Doyle S."/>
        </authorList>
    </citation>
    <scope>NUCLEOTIDE SEQUENCE [LARGE SCALE GENOMIC DNA]</scope>
    <source>
        <strain evidence="6 7">NCTC12872</strain>
    </source>
</reference>
<evidence type="ECO:0000313" key="7">
    <source>
        <dbReference type="Proteomes" id="UP000255417"/>
    </source>
</evidence>